<dbReference type="CDD" id="cd01298">
    <property type="entry name" value="ATZ_TRZ_like"/>
    <property type="match status" value="1"/>
</dbReference>
<dbReference type="EMBL" id="CP001348">
    <property type="protein sequence ID" value="ACL76509.1"/>
    <property type="molecule type" value="Genomic_DNA"/>
</dbReference>
<reference evidence="6 7" key="1">
    <citation type="submission" date="2009-01" db="EMBL/GenBank/DDBJ databases">
        <title>Complete sequence of Clostridium cellulolyticum H10.</title>
        <authorList>
            <consortium name="US DOE Joint Genome Institute"/>
            <person name="Lucas S."/>
            <person name="Copeland A."/>
            <person name="Lapidus A."/>
            <person name="Glavina del Rio T."/>
            <person name="Dalin E."/>
            <person name="Tice H."/>
            <person name="Bruce D."/>
            <person name="Goodwin L."/>
            <person name="Pitluck S."/>
            <person name="Chertkov O."/>
            <person name="Saunders E."/>
            <person name="Brettin T."/>
            <person name="Detter J.C."/>
            <person name="Han C."/>
            <person name="Larimer F."/>
            <person name="Land M."/>
            <person name="Hauser L."/>
            <person name="Kyrpides N."/>
            <person name="Ivanova N."/>
            <person name="Zhou J."/>
            <person name="Richardson P."/>
        </authorList>
    </citation>
    <scope>NUCLEOTIDE SEQUENCE [LARGE SCALE GENOMIC DNA]</scope>
    <source>
        <strain evidence="7">ATCC 35319 / DSM 5812 / JCM 6584 / H10</strain>
    </source>
</reference>
<dbReference type="GO" id="GO:0046872">
    <property type="term" value="F:metal ion binding"/>
    <property type="evidence" value="ECO:0007669"/>
    <property type="project" value="UniProtKB-KW"/>
</dbReference>
<dbReference type="InterPro" id="IPR032466">
    <property type="entry name" value="Metal_Hydrolase"/>
</dbReference>
<dbReference type="HAMAP" id="MF_01281">
    <property type="entry name" value="MTA_SAH_deamin"/>
    <property type="match status" value="1"/>
</dbReference>
<dbReference type="EC" id="3.5.4.28" evidence="4"/>
<comment type="catalytic activity">
    <reaction evidence="4">
        <text>S-adenosyl-L-homocysteine + H2O + H(+) = S-inosyl-L-homocysteine + NH4(+)</text>
        <dbReference type="Rhea" id="RHEA:20716"/>
        <dbReference type="ChEBI" id="CHEBI:15377"/>
        <dbReference type="ChEBI" id="CHEBI:15378"/>
        <dbReference type="ChEBI" id="CHEBI:28938"/>
        <dbReference type="ChEBI" id="CHEBI:57856"/>
        <dbReference type="ChEBI" id="CHEBI:57985"/>
        <dbReference type="EC" id="3.5.4.28"/>
    </reaction>
</comment>
<gene>
    <name evidence="4" type="primary">mtaD</name>
    <name evidence="6" type="ordered locus">Ccel_2167</name>
</gene>
<accession>B8I476</accession>
<proteinExistence type="inferred from homology"/>
<dbReference type="AlphaFoldDB" id="B8I476"/>
<evidence type="ECO:0000256" key="4">
    <source>
        <dbReference type="HAMAP-Rule" id="MF_01281"/>
    </source>
</evidence>
<evidence type="ECO:0000313" key="7">
    <source>
        <dbReference type="Proteomes" id="UP000001349"/>
    </source>
</evidence>
<feature type="binding site" evidence="4">
    <location>
        <position position="218"/>
    </location>
    <ligand>
        <name>substrate</name>
    </ligand>
</feature>
<feature type="domain" description="Amidohydrolase-related" evidence="5">
    <location>
        <begin position="56"/>
        <end position="405"/>
    </location>
</feature>
<evidence type="ECO:0000256" key="1">
    <source>
        <dbReference type="ARBA" id="ARBA00022723"/>
    </source>
</evidence>
<dbReference type="EC" id="3.5.4.31" evidence="4"/>
<dbReference type="SUPFAM" id="SSF51338">
    <property type="entry name" value="Composite domain of metallo-dependent hydrolases"/>
    <property type="match status" value="1"/>
</dbReference>
<dbReference type="Proteomes" id="UP000001349">
    <property type="component" value="Chromosome"/>
</dbReference>
<comment type="cofactor">
    <cofactor evidence="4">
        <name>Zn(2+)</name>
        <dbReference type="ChEBI" id="CHEBI:29105"/>
    </cofactor>
    <text evidence="4">Binds 1 zinc ion per subunit.</text>
</comment>
<comment type="caution">
    <text evidence="4">Lacks conserved residue(s) required for the propagation of feature annotation.</text>
</comment>
<keyword evidence="3 4" id="KW-0862">Zinc</keyword>
<dbReference type="Gene3D" id="2.30.40.10">
    <property type="entry name" value="Urease, subunit C, domain 1"/>
    <property type="match status" value="1"/>
</dbReference>
<keyword evidence="7" id="KW-1185">Reference proteome</keyword>
<evidence type="ECO:0000256" key="2">
    <source>
        <dbReference type="ARBA" id="ARBA00022801"/>
    </source>
</evidence>
<dbReference type="STRING" id="394503.Ccel_2167"/>
<feature type="binding site" evidence="4">
    <location>
        <position position="67"/>
    </location>
    <ligand>
        <name>Zn(2+)</name>
        <dbReference type="ChEBI" id="CHEBI:29105"/>
    </ligand>
</feature>
<dbReference type="KEGG" id="cce:Ccel_2167"/>
<feature type="binding site" evidence="4">
    <location>
        <position position="188"/>
    </location>
    <ligand>
        <name>substrate</name>
    </ligand>
</feature>
<dbReference type="HOGENOM" id="CLU_012358_2_1_9"/>
<sequence>MLDILIKNTELITNDESKPLIKDGYIGIKDGCIDFISDSLPENVKAREVIDGKNKIAMPGLVNAHSHSAMTLMRNYADDIALEKWLFDNIFPVEAKLTDKDVYWGTMLGISEMLKSGITAFADMYMFMDEVARAVTETGIKANLCKSPVQFFEDGQLKRLDKSQGTIDYYNSYHNSANGRIKVFVEIHSVYMFNENTLRNAAQLAKQLNTGIHIHLLETLSEVESSKKDYDMTSIEICRETGVLDVPVMAAHCVHLTDGDLRIMKEKRASVVHNPTSNLKLGSGIARVPEMMDMGINVCLGTDGAASNNNLNMFEEMNLAAILHKGVAMNPQLMKAQDVLKMGTVNGARAIGFDDTGILSKGMKADIILVDTDKPHFYPKNNPMSMIVYSAQAADVDTVIVDGNVLVKKREFIHIDEERIKFEVDTLSKRLLGRQP</sequence>
<dbReference type="PANTHER" id="PTHR43794">
    <property type="entry name" value="AMINOHYDROLASE SSNA-RELATED"/>
    <property type="match status" value="1"/>
</dbReference>
<comment type="function">
    <text evidence="4">Catalyzes the deamination of 5-methylthioadenosine and S-adenosyl-L-homocysteine into 5-methylthioinosine and S-inosyl-L-homocysteine, respectively. Is also able to deaminate adenosine.</text>
</comment>
<keyword evidence="2 4" id="KW-0378">Hydrolase</keyword>
<dbReference type="Gene3D" id="3.20.20.140">
    <property type="entry name" value="Metal-dependent hydrolases"/>
    <property type="match status" value="1"/>
</dbReference>
<dbReference type="Pfam" id="PF01979">
    <property type="entry name" value="Amidohydro_1"/>
    <property type="match status" value="1"/>
</dbReference>
<dbReference type="FunFam" id="3.20.20.140:FF:000014">
    <property type="entry name" value="5-methylthioadenosine/S-adenosylhomocysteine deaminase"/>
    <property type="match status" value="1"/>
</dbReference>
<protein>
    <recommendedName>
        <fullName evidence="4">5-methylthioadenosine/S-adenosylhomocysteine deaminase</fullName>
        <shortName evidence="4">MTA/SAH deaminase</shortName>
        <ecNumber evidence="4">3.5.4.28</ecNumber>
        <ecNumber evidence="4">3.5.4.31</ecNumber>
    </recommendedName>
</protein>
<dbReference type="InterPro" id="IPR006680">
    <property type="entry name" value="Amidohydro-rel"/>
</dbReference>
<feature type="binding site" evidence="4">
    <location>
        <position position="94"/>
    </location>
    <ligand>
        <name>substrate</name>
    </ligand>
</feature>
<comment type="similarity">
    <text evidence="4">Belongs to the metallo-dependent hydrolases superfamily. MTA/SAH deaminase family.</text>
</comment>
<dbReference type="InterPro" id="IPR050287">
    <property type="entry name" value="MTA/SAH_deaminase"/>
</dbReference>
<dbReference type="PANTHER" id="PTHR43794:SF11">
    <property type="entry name" value="AMIDOHYDROLASE-RELATED DOMAIN-CONTAINING PROTEIN"/>
    <property type="match status" value="1"/>
</dbReference>
<name>B8I476_RUMCH</name>
<evidence type="ECO:0000259" key="5">
    <source>
        <dbReference type="Pfam" id="PF01979"/>
    </source>
</evidence>
<dbReference type="GO" id="GO:0090614">
    <property type="term" value="F:5'-methylthioadenosine deaminase activity"/>
    <property type="evidence" value="ECO:0007669"/>
    <property type="project" value="UniProtKB-UniRule"/>
</dbReference>
<organism evidence="6 7">
    <name type="scientific">Ruminiclostridium cellulolyticum (strain ATCC 35319 / DSM 5812 / JCM 6584 / H10)</name>
    <name type="common">Clostridium cellulolyticum</name>
    <dbReference type="NCBI Taxonomy" id="394503"/>
    <lineage>
        <taxon>Bacteria</taxon>
        <taxon>Bacillati</taxon>
        <taxon>Bacillota</taxon>
        <taxon>Clostridia</taxon>
        <taxon>Eubacteriales</taxon>
        <taxon>Oscillospiraceae</taxon>
        <taxon>Ruminiclostridium</taxon>
    </lineage>
</organism>
<feature type="binding site" evidence="4">
    <location>
        <position position="215"/>
    </location>
    <ligand>
        <name>Zn(2+)</name>
        <dbReference type="ChEBI" id="CHEBI:29105"/>
    </ligand>
</feature>
<dbReference type="InterPro" id="IPR023512">
    <property type="entry name" value="Deaminase_MtaD/DadD"/>
</dbReference>
<dbReference type="InterPro" id="IPR011059">
    <property type="entry name" value="Metal-dep_hydrolase_composite"/>
</dbReference>
<evidence type="ECO:0000313" key="6">
    <source>
        <dbReference type="EMBL" id="ACL76509.1"/>
    </source>
</evidence>
<feature type="binding site" evidence="4">
    <location>
        <position position="303"/>
    </location>
    <ligand>
        <name>Zn(2+)</name>
        <dbReference type="ChEBI" id="CHEBI:29105"/>
    </ligand>
</feature>
<dbReference type="SUPFAM" id="SSF51556">
    <property type="entry name" value="Metallo-dependent hydrolases"/>
    <property type="match status" value="1"/>
</dbReference>
<dbReference type="GO" id="GO:0050270">
    <property type="term" value="F:S-adenosylhomocysteine deaminase activity"/>
    <property type="evidence" value="ECO:0007669"/>
    <property type="project" value="UniProtKB-UniRule"/>
</dbReference>
<dbReference type="eggNOG" id="COG0402">
    <property type="taxonomic scope" value="Bacteria"/>
</dbReference>
<evidence type="ECO:0000256" key="3">
    <source>
        <dbReference type="ARBA" id="ARBA00022833"/>
    </source>
</evidence>
<feature type="binding site" evidence="4">
    <location>
        <position position="303"/>
    </location>
    <ligand>
        <name>substrate</name>
    </ligand>
</feature>
<feature type="binding site" evidence="4">
    <location>
        <position position="65"/>
    </location>
    <ligand>
        <name>Zn(2+)</name>
        <dbReference type="ChEBI" id="CHEBI:29105"/>
    </ligand>
</feature>
<keyword evidence="1 4" id="KW-0479">Metal-binding</keyword>
<comment type="catalytic activity">
    <reaction evidence="4">
        <text>S-methyl-5'-thioadenosine + H2O + H(+) = S-methyl-5'-thioinosine + NH4(+)</text>
        <dbReference type="Rhea" id="RHEA:25025"/>
        <dbReference type="ChEBI" id="CHEBI:15377"/>
        <dbReference type="ChEBI" id="CHEBI:15378"/>
        <dbReference type="ChEBI" id="CHEBI:17509"/>
        <dbReference type="ChEBI" id="CHEBI:28938"/>
        <dbReference type="ChEBI" id="CHEBI:48595"/>
        <dbReference type="EC" id="3.5.4.31"/>
    </reaction>
</comment>
<dbReference type="RefSeq" id="WP_015925604.1">
    <property type="nucleotide sequence ID" value="NC_011898.1"/>
</dbReference>